<protein>
    <submittedName>
        <fullName evidence="1">Uncharacterized protein</fullName>
    </submittedName>
</protein>
<reference evidence="1 2" key="1">
    <citation type="submission" date="2015-03" db="EMBL/GenBank/DDBJ databases">
        <authorList>
            <person name="McCorrison J."/>
            <person name="Sanka R."/>
            <person name="Adams M."/>
            <person name="Brinkac L."/>
            <person name="Nierman W."/>
            <person name="Sutton G."/>
            <person name="Nelson K."/>
            <person name="Kiedrowski L."/>
            <person name="Guerrero D."/>
            <person name="Bonomo R."/>
        </authorList>
    </citation>
    <scope>NUCLEOTIDE SEQUENCE [LARGE SCALE GENOMIC DNA]</scope>
    <source>
        <strain evidence="1 2">35699</strain>
    </source>
</reference>
<gene>
    <name evidence="1" type="ORF">SS37_17555</name>
</gene>
<dbReference type="AlphaFoldDB" id="A0A0F1AS67"/>
<sequence>MDTDHFPQHQPGINRRTVGAGQLNALRQAALKIHRALRHARRLNKLARRRRQSGKGKLIPIVRKHRGRLVHRFSQIARGQVPDKLPCFGNITHAVLPAVAGKTNDRRTIVKAVKEAVRCEVQLTGLIR</sequence>
<accession>A0A0F1AS67</accession>
<organism evidence="1 2">
    <name type="scientific">Enterobacter sichuanensis</name>
    <dbReference type="NCBI Taxonomy" id="2071710"/>
    <lineage>
        <taxon>Bacteria</taxon>
        <taxon>Pseudomonadati</taxon>
        <taxon>Pseudomonadota</taxon>
        <taxon>Gammaproteobacteria</taxon>
        <taxon>Enterobacterales</taxon>
        <taxon>Enterobacteriaceae</taxon>
        <taxon>Enterobacter</taxon>
        <taxon>Enterobacter cloacae complex</taxon>
    </lineage>
</organism>
<evidence type="ECO:0000313" key="1">
    <source>
        <dbReference type="EMBL" id="KJN23805.1"/>
    </source>
</evidence>
<evidence type="ECO:0000313" key="2">
    <source>
        <dbReference type="Proteomes" id="UP000033352"/>
    </source>
</evidence>
<comment type="caution">
    <text evidence="1">The sequence shown here is derived from an EMBL/GenBank/DDBJ whole genome shotgun (WGS) entry which is preliminary data.</text>
</comment>
<dbReference type="PATRIC" id="fig|1619248.3.peg.2877"/>
<dbReference type="EMBL" id="JZYX01000039">
    <property type="protein sequence ID" value="KJN23805.1"/>
    <property type="molecule type" value="Genomic_DNA"/>
</dbReference>
<dbReference type="Proteomes" id="UP000033352">
    <property type="component" value="Unassembled WGS sequence"/>
</dbReference>
<proteinExistence type="predicted"/>
<name>A0A0F1AS67_9ENTR</name>